<feature type="region of interest" description="Disordered" evidence="1">
    <location>
        <begin position="1"/>
        <end position="32"/>
    </location>
</feature>
<gene>
    <name evidence="2" type="ORF">TSPGSL018_24995</name>
</gene>
<sequence>GHHFPRQHRFQPDGPQTQATGSVGACRKGGYPTAAGSGRLLMDLAKLAGGPCKTKPTHSRGRRWGRRHTFVGAR</sequence>
<protein>
    <submittedName>
        <fullName evidence="2">Uncharacterized protein</fullName>
    </submittedName>
</protein>
<evidence type="ECO:0000256" key="1">
    <source>
        <dbReference type="SAM" id="MobiDB-lite"/>
    </source>
</evidence>
<organism evidence="2">
    <name type="scientific">Tetraselmis sp. GSL018</name>
    <dbReference type="NCBI Taxonomy" id="582737"/>
    <lineage>
        <taxon>Eukaryota</taxon>
        <taxon>Viridiplantae</taxon>
        <taxon>Chlorophyta</taxon>
        <taxon>core chlorophytes</taxon>
        <taxon>Chlorodendrophyceae</taxon>
        <taxon>Chlorodendrales</taxon>
        <taxon>Chlorodendraceae</taxon>
        <taxon>Tetraselmis</taxon>
    </lineage>
</organism>
<proteinExistence type="predicted"/>
<dbReference type="AlphaFoldDB" id="A0A061RS53"/>
<evidence type="ECO:0000313" key="2">
    <source>
        <dbReference type="EMBL" id="JAC74788.1"/>
    </source>
</evidence>
<dbReference type="EMBL" id="GBEZ01010946">
    <property type="protein sequence ID" value="JAC74788.1"/>
    <property type="molecule type" value="Transcribed_RNA"/>
</dbReference>
<feature type="region of interest" description="Disordered" evidence="1">
    <location>
        <begin position="51"/>
        <end position="74"/>
    </location>
</feature>
<feature type="non-terminal residue" evidence="2">
    <location>
        <position position="1"/>
    </location>
</feature>
<accession>A0A061RS53</accession>
<feature type="non-terminal residue" evidence="2">
    <location>
        <position position="74"/>
    </location>
</feature>
<name>A0A061RS53_9CHLO</name>
<feature type="compositionally biased region" description="Basic residues" evidence="1">
    <location>
        <begin position="55"/>
        <end position="74"/>
    </location>
</feature>
<reference evidence="2" key="1">
    <citation type="submission" date="2014-05" db="EMBL/GenBank/DDBJ databases">
        <title>The transcriptome of the halophilic microalga Tetraselmis sp. GSL018 isolated from the Great Salt Lake, Utah.</title>
        <authorList>
            <person name="Jinkerson R.E."/>
            <person name="D'Adamo S."/>
            <person name="Posewitz M.C."/>
        </authorList>
    </citation>
    <scope>NUCLEOTIDE SEQUENCE</scope>
    <source>
        <strain evidence="2">GSL018</strain>
    </source>
</reference>